<dbReference type="EMBL" id="VLTL01000012">
    <property type="protein sequence ID" value="KAA0170578.1"/>
    <property type="molecule type" value="Genomic_DNA"/>
</dbReference>
<dbReference type="GO" id="GO:0008270">
    <property type="term" value="F:zinc ion binding"/>
    <property type="evidence" value="ECO:0007669"/>
    <property type="project" value="InterPro"/>
</dbReference>
<comment type="caution">
    <text evidence="9">The sequence shown here is derived from an EMBL/GenBank/DDBJ whole genome shotgun (WGS) entry which is preliminary data.</text>
</comment>
<dbReference type="GO" id="GO:0005736">
    <property type="term" value="C:RNA polymerase I complex"/>
    <property type="evidence" value="ECO:0007669"/>
    <property type="project" value="TreeGrafter"/>
</dbReference>
<dbReference type="Proteomes" id="UP000323011">
    <property type="component" value="Unassembled WGS sequence"/>
</dbReference>
<evidence type="ECO:0000256" key="4">
    <source>
        <dbReference type="ARBA" id="ARBA00023242"/>
    </source>
</evidence>
<dbReference type="GO" id="GO:0003899">
    <property type="term" value="F:DNA-directed RNA polymerase activity"/>
    <property type="evidence" value="ECO:0007669"/>
    <property type="project" value="InterPro"/>
</dbReference>
<dbReference type="EMBL" id="VLTM01000001">
    <property type="protein sequence ID" value="KAA0168896.1"/>
    <property type="molecule type" value="Genomic_DNA"/>
</dbReference>
<dbReference type="Proteomes" id="UP000325113">
    <property type="component" value="Unassembled WGS sequence"/>
</dbReference>
<dbReference type="SUPFAM" id="SSF63393">
    <property type="entry name" value="RNA polymerase subunits"/>
    <property type="match status" value="1"/>
</dbReference>
<evidence type="ECO:0000256" key="1">
    <source>
        <dbReference type="ARBA" id="ARBA00004123"/>
    </source>
</evidence>
<proteinExistence type="inferred from homology"/>
<dbReference type="InterPro" id="IPR039747">
    <property type="entry name" value="RPABC4"/>
</dbReference>
<accession>A0A5A8ELM3</accession>
<evidence type="ECO:0000313" key="6">
    <source>
        <dbReference type="EMBL" id="KAA0157058.1"/>
    </source>
</evidence>
<gene>
    <name evidence="9" type="ORF">FNF27_01962</name>
    <name evidence="8" type="ORF">FNF28_01340</name>
    <name evidence="6" type="ORF">FNF29_00410</name>
    <name evidence="7" type="ORF">FNF31_00057</name>
</gene>
<dbReference type="OrthoDB" id="5585087at2759"/>
<dbReference type="FunFam" id="2.20.28.30:FF:000002">
    <property type="entry name" value="DNA-directed RNA polymerases II, IV and V subunit 12"/>
    <property type="match status" value="1"/>
</dbReference>
<dbReference type="Gene3D" id="2.20.28.30">
    <property type="entry name" value="RNA polymerase ii, chain L"/>
    <property type="match status" value="1"/>
</dbReference>
<sequence>MADASFAAGAAAAGGAPVPVDAPAKLQYVCGNCNALNNIKPREPVRCRACGYRILYKMRTTRLTQYEAR</sequence>
<evidence type="ECO:0000313" key="10">
    <source>
        <dbReference type="Proteomes" id="UP000322899"/>
    </source>
</evidence>
<reference evidence="10 11" key="1">
    <citation type="submission" date="2019-07" db="EMBL/GenBank/DDBJ databases">
        <title>Genomes of Cafeteria roenbergensis.</title>
        <authorList>
            <person name="Fischer M.G."/>
            <person name="Hackl T."/>
            <person name="Roman M."/>
        </authorList>
    </citation>
    <scope>NUCLEOTIDE SEQUENCE [LARGE SCALE GENOMIC DNA]</scope>
    <source>
        <strain evidence="6 11">BVI</strain>
        <strain evidence="7 13">Cflag</strain>
        <strain evidence="9 10">E4-10P</strain>
        <strain evidence="8 12">RCC970-E3</strain>
    </source>
</reference>
<evidence type="ECO:0000313" key="11">
    <source>
        <dbReference type="Proteomes" id="UP000323011"/>
    </source>
</evidence>
<protein>
    <submittedName>
        <fullName evidence="9">Uncharacterized protein</fullName>
    </submittedName>
</protein>
<evidence type="ECO:0000313" key="12">
    <source>
        <dbReference type="Proteomes" id="UP000324907"/>
    </source>
</evidence>
<keyword evidence="2" id="KW-0479">Metal-binding</keyword>
<dbReference type="GO" id="GO:0006351">
    <property type="term" value="P:DNA-templated transcription"/>
    <property type="evidence" value="ECO:0007669"/>
    <property type="project" value="InterPro"/>
</dbReference>
<dbReference type="AlphaFoldDB" id="A0A5A8ELM3"/>
<dbReference type="EMBL" id="VLTO01000007">
    <property type="protein sequence ID" value="KAA0176681.1"/>
    <property type="molecule type" value="Genomic_DNA"/>
</dbReference>
<dbReference type="GO" id="GO:0003677">
    <property type="term" value="F:DNA binding"/>
    <property type="evidence" value="ECO:0007669"/>
    <property type="project" value="InterPro"/>
</dbReference>
<evidence type="ECO:0000256" key="5">
    <source>
        <dbReference type="ARBA" id="ARBA00025770"/>
    </source>
</evidence>
<evidence type="ECO:0000313" key="13">
    <source>
        <dbReference type="Proteomes" id="UP000325113"/>
    </source>
</evidence>
<keyword evidence="11" id="KW-1185">Reference proteome</keyword>
<dbReference type="PANTHER" id="PTHR12056:SF2">
    <property type="entry name" value="GEO11084P1"/>
    <property type="match status" value="1"/>
</dbReference>
<dbReference type="Proteomes" id="UP000322899">
    <property type="component" value="Unassembled WGS sequence"/>
</dbReference>
<evidence type="ECO:0000313" key="8">
    <source>
        <dbReference type="EMBL" id="KAA0170578.1"/>
    </source>
</evidence>
<name>A0A5A8ELM3_CAFRO</name>
<dbReference type="Proteomes" id="UP000324907">
    <property type="component" value="Unassembled WGS sequence"/>
</dbReference>
<evidence type="ECO:0000256" key="3">
    <source>
        <dbReference type="ARBA" id="ARBA00022833"/>
    </source>
</evidence>
<keyword evidence="3" id="KW-0862">Zinc</keyword>
<dbReference type="PANTHER" id="PTHR12056">
    <property type="entry name" value="DNA-DIRECTED RNA POLYMERASES I, II, AND III"/>
    <property type="match status" value="1"/>
</dbReference>
<dbReference type="OMA" id="MTYICGD"/>
<comment type="subcellular location">
    <subcellularLocation>
        <location evidence="1">Nucleus</location>
    </subcellularLocation>
</comment>
<keyword evidence="4" id="KW-0539">Nucleus</keyword>
<dbReference type="InterPro" id="IPR029040">
    <property type="entry name" value="RPABC4/Spt4"/>
</dbReference>
<comment type="similarity">
    <text evidence="5">Belongs to the archaeal Rpo12/eukaryotic RPC10 RNA polymerase subunit family.</text>
</comment>
<dbReference type="GO" id="GO:0005665">
    <property type="term" value="C:RNA polymerase II, core complex"/>
    <property type="evidence" value="ECO:0007669"/>
    <property type="project" value="TreeGrafter"/>
</dbReference>
<evidence type="ECO:0000313" key="7">
    <source>
        <dbReference type="EMBL" id="KAA0168896.1"/>
    </source>
</evidence>
<evidence type="ECO:0000256" key="2">
    <source>
        <dbReference type="ARBA" id="ARBA00022723"/>
    </source>
</evidence>
<dbReference type="SMART" id="SM00659">
    <property type="entry name" value="RPOLCX"/>
    <property type="match status" value="1"/>
</dbReference>
<dbReference type="GO" id="GO:0005666">
    <property type="term" value="C:RNA polymerase III complex"/>
    <property type="evidence" value="ECO:0007669"/>
    <property type="project" value="TreeGrafter"/>
</dbReference>
<organism evidence="9 10">
    <name type="scientific">Cafeteria roenbergensis</name>
    <name type="common">Marine flagellate</name>
    <dbReference type="NCBI Taxonomy" id="33653"/>
    <lineage>
        <taxon>Eukaryota</taxon>
        <taxon>Sar</taxon>
        <taxon>Stramenopiles</taxon>
        <taxon>Bigyra</taxon>
        <taxon>Opalozoa</taxon>
        <taxon>Bicosoecida</taxon>
        <taxon>Cafeteriaceae</taxon>
        <taxon>Cafeteria</taxon>
    </lineage>
</organism>
<dbReference type="EMBL" id="VLTN01000002">
    <property type="protein sequence ID" value="KAA0157058.1"/>
    <property type="molecule type" value="Genomic_DNA"/>
</dbReference>
<dbReference type="Pfam" id="PF03604">
    <property type="entry name" value="Zn_ribbon_RPAB4"/>
    <property type="match status" value="1"/>
</dbReference>
<dbReference type="InterPro" id="IPR006591">
    <property type="entry name" value="RNAP_P/RPABC4"/>
</dbReference>
<evidence type="ECO:0000313" key="9">
    <source>
        <dbReference type="EMBL" id="KAA0176681.1"/>
    </source>
</evidence>